<reference evidence="7" key="1">
    <citation type="journal article" date="2023" name="Mol. Biol. Evol.">
        <title>Third-Generation Sequencing Reveals the Adaptive Role of the Epigenome in Three Deep-Sea Polychaetes.</title>
        <authorList>
            <person name="Perez M."/>
            <person name="Aroh O."/>
            <person name="Sun Y."/>
            <person name="Lan Y."/>
            <person name="Juniper S.K."/>
            <person name="Young C.R."/>
            <person name="Angers B."/>
            <person name="Qian P.Y."/>
        </authorList>
    </citation>
    <scope>NUCLEOTIDE SEQUENCE</scope>
    <source>
        <strain evidence="7">R07B-5</strain>
    </source>
</reference>
<keyword evidence="4 6" id="KW-1133">Transmembrane helix</keyword>
<gene>
    <name evidence="7" type="ORF">NP493_551g00003</name>
</gene>
<evidence type="ECO:0000256" key="6">
    <source>
        <dbReference type="SAM" id="Phobius"/>
    </source>
</evidence>
<dbReference type="Proteomes" id="UP001209878">
    <property type="component" value="Unassembled WGS sequence"/>
</dbReference>
<comment type="subcellular location">
    <subcellularLocation>
        <location evidence="1">Membrane</location>
        <topology evidence="1">Multi-pass membrane protein</topology>
    </subcellularLocation>
</comment>
<feature type="transmembrane region" description="Helical" evidence="6">
    <location>
        <begin position="263"/>
        <end position="282"/>
    </location>
</feature>
<feature type="transmembrane region" description="Helical" evidence="6">
    <location>
        <begin position="183"/>
        <end position="206"/>
    </location>
</feature>
<feature type="transmembrane region" description="Helical" evidence="6">
    <location>
        <begin position="110"/>
        <end position="132"/>
    </location>
</feature>
<dbReference type="PANTHER" id="PTHR15876">
    <property type="entry name" value="TRANSMEMBRANE PROTEIN ADIPOCYTE-ASSOCIATED 1"/>
    <property type="match status" value="1"/>
</dbReference>
<name>A0AAD9NRT8_RIDPI</name>
<evidence type="ECO:0000313" key="8">
    <source>
        <dbReference type="Proteomes" id="UP001209878"/>
    </source>
</evidence>
<evidence type="ECO:0000256" key="3">
    <source>
        <dbReference type="ARBA" id="ARBA00022692"/>
    </source>
</evidence>
<comment type="caution">
    <text evidence="7">The sequence shown here is derived from an EMBL/GenBank/DDBJ whole genome shotgun (WGS) entry which is preliminary data.</text>
</comment>
<comment type="similarity">
    <text evidence="2">Belongs to the UPF0359 family.</text>
</comment>
<dbReference type="InterPro" id="IPR018781">
    <property type="entry name" value="TPRA1/CAND2/CAND8"/>
</dbReference>
<protein>
    <recommendedName>
        <fullName evidence="9">Transmembrane protein adipocyte-associated 1 homolog</fullName>
    </recommendedName>
</protein>
<evidence type="ECO:0000256" key="4">
    <source>
        <dbReference type="ARBA" id="ARBA00022989"/>
    </source>
</evidence>
<feature type="transmembrane region" description="Helical" evidence="6">
    <location>
        <begin position="144"/>
        <end position="163"/>
    </location>
</feature>
<dbReference type="GO" id="GO:0004930">
    <property type="term" value="F:G protein-coupled receptor activity"/>
    <property type="evidence" value="ECO:0007669"/>
    <property type="project" value="TreeGrafter"/>
</dbReference>
<dbReference type="GO" id="GO:0005886">
    <property type="term" value="C:plasma membrane"/>
    <property type="evidence" value="ECO:0007669"/>
    <property type="project" value="TreeGrafter"/>
</dbReference>
<dbReference type="EMBL" id="JAODUO010000551">
    <property type="protein sequence ID" value="KAK2178241.1"/>
    <property type="molecule type" value="Genomic_DNA"/>
</dbReference>
<organism evidence="7 8">
    <name type="scientific">Ridgeia piscesae</name>
    <name type="common">Tubeworm</name>
    <dbReference type="NCBI Taxonomy" id="27915"/>
    <lineage>
        <taxon>Eukaryota</taxon>
        <taxon>Metazoa</taxon>
        <taxon>Spiralia</taxon>
        <taxon>Lophotrochozoa</taxon>
        <taxon>Annelida</taxon>
        <taxon>Polychaeta</taxon>
        <taxon>Sedentaria</taxon>
        <taxon>Canalipalpata</taxon>
        <taxon>Sabellida</taxon>
        <taxon>Siboglinidae</taxon>
        <taxon>Ridgeia</taxon>
    </lineage>
</organism>
<feature type="transmembrane region" description="Helical" evidence="6">
    <location>
        <begin position="226"/>
        <end position="251"/>
    </location>
</feature>
<dbReference type="AlphaFoldDB" id="A0AAD9NRT8"/>
<evidence type="ECO:0000256" key="5">
    <source>
        <dbReference type="ARBA" id="ARBA00023136"/>
    </source>
</evidence>
<feature type="transmembrane region" description="Helical" evidence="6">
    <location>
        <begin position="41"/>
        <end position="62"/>
    </location>
</feature>
<evidence type="ECO:0008006" key="9">
    <source>
        <dbReference type="Google" id="ProtNLM"/>
    </source>
</evidence>
<evidence type="ECO:0000256" key="2">
    <source>
        <dbReference type="ARBA" id="ARBA00010125"/>
    </source>
</evidence>
<keyword evidence="5 6" id="KW-0472">Membrane</keyword>
<proteinExistence type="inferred from homology"/>
<evidence type="ECO:0000256" key="1">
    <source>
        <dbReference type="ARBA" id="ARBA00004141"/>
    </source>
</evidence>
<dbReference type="PANTHER" id="PTHR15876:SF8">
    <property type="entry name" value="TRANSMEMBRANE PROTEIN ADIPOCYTE-ASSOCIATED 1"/>
    <property type="match status" value="1"/>
</dbReference>
<accession>A0AAD9NRT8</accession>
<evidence type="ECO:0000313" key="7">
    <source>
        <dbReference type="EMBL" id="KAK2178241.1"/>
    </source>
</evidence>
<feature type="transmembrane region" description="Helical" evidence="6">
    <location>
        <begin position="74"/>
        <end position="98"/>
    </location>
</feature>
<dbReference type="Pfam" id="PF10160">
    <property type="entry name" value="Tmemb_40"/>
    <property type="match status" value="1"/>
</dbReference>
<keyword evidence="3 6" id="KW-0812">Transmembrane</keyword>
<sequence length="371" mass="42251">MMTTSDTPVTTTLSPNTTKMSACRWILCSEIGYSRVRIWDLIILVPNVLFLAFLILCLRLALAKLRRTNSPIFSAFYALVFVVAVISVLRCVVSMTVNAAVPIGDITDKVLWLVLRFFLLATELSVVVFGLAFGHLDSKTSIRWVVVVTFSVALIYSSTQAVLEFMYPDERFHVRNDDREYDIFGHGGMLFLFTSSVFFFVIYFVICILPFTRLKQHFALPSKMSFYWYCFFLAILNAAQATGSALLHYHIQYGMCVVDVTAYVYFTCFAVLVYRAFLCDFFRITRPQNILFSYKAHVDDDDDDTVSLPHQSYNVSPKTDDADDFYDSTQIDEDGPNPLYHADVHLTFSSDLNINTDYYGDSTPRDNAVVV</sequence>
<keyword evidence="8" id="KW-1185">Reference proteome</keyword>